<gene>
    <name evidence="6" type="ORF">GW587_15215</name>
</gene>
<reference evidence="6 7" key="1">
    <citation type="submission" date="2020-01" db="EMBL/GenBank/DDBJ databases">
        <authorList>
            <person name="Lee S.D."/>
        </authorList>
    </citation>
    <scope>NUCLEOTIDE SEQUENCE [LARGE SCALE GENOMIC DNA]</scope>
    <source>
        <strain evidence="6 7">SAP-35</strain>
    </source>
</reference>
<dbReference type="Pfam" id="PF03466">
    <property type="entry name" value="LysR_substrate"/>
    <property type="match status" value="1"/>
</dbReference>
<comment type="similarity">
    <text evidence="1">Belongs to the LysR transcriptional regulatory family.</text>
</comment>
<dbReference type="PROSITE" id="PS50931">
    <property type="entry name" value="HTH_LYSR"/>
    <property type="match status" value="1"/>
</dbReference>
<dbReference type="Proteomes" id="UP000666369">
    <property type="component" value="Unassembled WGS sequence"/>
</dbReference>
<sequence length="302" mass="33216">MIDDLPALAAFARIVSAGSMSAAARELDLPLSVVSKRLAQLEKSIGVRLLQRTTRRQALTEEGALFHARVLRILEEIEHAESMLSQSRSEVSGLLRVTAPGEFGRQHIVPIVADFQRQHPQLTVQLDLSDAVLNLLESGHDMAIRFGNVETATTIARRLAPNYRVACAAPAYLAQYGTPSDPADLVHHRCILIGDQRRADWRFGEEKVTVRVTGALITNDGQAAHALALQGAGIVVKSIWDVGDDILSGRLQRVLPAHSMPTAPLQAIFAHNRNMAPRVRAFVDYLQVRLQQAWRWDQPASG</sequence>
<feature type="domain" description="HTH lysR-type" evidence="5">
    <location>
        <begin position="3"/>
        <end position="60"/>
    </location>
</feature>
<dbReference type="SUPFAM" id="SSF46785">
    <property type="entry name" value="Winged helix' DNA-binding domain"/>
    <property type="match status" value="1"/>
</dbReference>
<dbReference type="EMBL" id="JAADJT010000006">
    <property type="protein sequence ID" value="NGZ85600.1"/>
    <property type="molecule type" value="Genomic_DNA"/>
</dbReference>
<evidence type="ECO:0000259" key="5">
    <source>
        <dbReference type="PROSITE" id="PS50931"/>
    </source>
</evidence>
<evidence type="ECO:0000256" key="3">
    <source>
        <dbReference type="ARBA" id="ARBA00023125"/>
    </source>
</evidence>
<dbReference type="CDD" id="cd08422">
    <property type="entry name" value="PBP2_CrgA_like"/>
    <property type="match status" value="1"/>
</dbReference>
<dbReference type="InterPro" id="IPR036390">
    <property type="entry name" value="WH_DNA-bd_sf"/>
</dbReference>
<dbReference type="InterPro" id="IPR005119">
    <property type="entry name" value="LysR_subst-bd"/>
</dbReference>
<keyword evidence="2" id="KW-0805">Transcription regulation</keyword>
<keyword evidence="3" id="KW-0238">DNA-binding</keyword>
<evidence type="ECO:0000256" key="2">
    <source>
        <dbReference type="ARBA" id="ARBA00023015"/>
    </source>
</evidence>
<dbReference type="Gene3D" id="1.10.10.10">
    <property type="entry name" value="Winged helix-like DNA-binding domain superfamily/Winged helix DNA-binding domain"/>
    <property type="match status" value="1"/>
</dbReference>
<protein>
    <submittedName>
        <fullName evidence="6">LysR family transcriptional regulator</fullName>
    </submittedName>
</protein>
<evidence type="ECO:0000256" key="4">
    <source>
        <dbReference type="ARBA" id="ARBA00023163"/>
    </source>
</evidence>
<name>A0ABX0FLX4_9BURK</name>
<dbReference type="InterPro" id="IPR058163">
    <property type="entry name" value="LysR-type_TF_proteobact-type"/>
</dbReference>
<dbReference type="PANTHER" id="PTHR30537:SF5">
    <property type="entry name" value="HTH-TYPE TRANSCRIPTIONAL ACTIVATOR TTDR-RELATED"/>
    <property type="match status" value="1"/>
</dbReference>
<keyword evidence="7" id="KW-1185">Reference proteome</keyword>
<reference evidence="7" key="2">
    <citation type="submission" date="2023-07" db="EMBL/GenBank/DDBJ databases">
        <title>Duganella aceri sp. nov., isolated from tree sap.</title>
        <authorList>
            <person name="Kim I.S."/>
        </authorList>
    </citation>
    <scope>NUCLEOTIDE SEQUENCE [LARGE SCALE GENOMIC DNA]</scope>
    <source>
        <strain evidence="7">SAP-35</strain>
    </source>
</reference>
<dbReference type="Pfam" id="PF00126">
    <property type="entry name" value="HTH_1"/>
    <property type="match status" value="1"/>
</dbReference>
<dbReference type="RefSeq" id="WP_166104531.1">
    <property type="nucleotide sequence ID" value="NZ_JAADJT010000006.1"/>
</dbReference>
<proteinExistence type="inferred from homology"/>
<dbReference type="InterPro" id="IPR036388">
    <property type="entry name" value="WH-like_DNA-bd_sf"/>
</dbReference>
<dbReference type="InterPro" id="IPR000847">
    <property type="entry name" value="LysR_HTH_N"/>
</dbReference>
<dbReference type="Gene3D" id="3.40.190.290">
    <property type="match status" value="1"/>
</dbReference>
<organism evidence="6 7">
    <name type="scientific">Duganella aceris</name>
    <dbReference type="NCBI Taxonomy" id="2703883"/>
    <lineage>
        <taxon>Bacteria</taxon>
        <taxon>Pseudomonadati</taxon>
        <taxon>Pseudomonadota</taxon>
        <taxon>Betaproteobacteria</taxon>
        <taxon>Burkholderiales</taxon>
        <taxon>Oxalobacteraceae</taxon>
        <taxon>Telluria group</taxon>
        <taxon>Duganella</taxon>
    </lineage>
</organism>
<dbReference type="SUPFAM" id="SSF53850">
    <property type="entry name" value="Periplasmic binding protein-like II"/>
    <property type="match status" value="1"/>
</dbReference>
<evidence type="ECO:0000256" key="1">
    <source>
        <dbReference type="ARBA" id="ARBA00009437"/>
    </source>
</evidence>
<comment type="caution">
    <text evidence="6">The sequence shown here is derived from an EMBL/GenBank/DDBJ whole genome shotgun (WGS) entry which is preliminary data.</text>
</comment>
<accession>A0ABX0FLX4</accession>
<keyword evidence="4" id="KW-0804">Transcription</keyword>
<evidence type="ECO:0000313" key="6">
    <source>
        <dbReference type="EMBL" id="NGZ85600.1"/>
    </source>
</evidence>
<dbReference type="PANTHER" id="PTHR30537">
    <property type="entry name" value="HTH-TYPE TRANSCRIPTIONAL REGULATOR"/>
    <property type="match status" value="1"/>
</dbReference>
<evidence type="ECO:0000313" key="7">
    <source>
        <dbReference type="Proteomes" id="UP000666369"/>
    </source>
</evidence>